<dbReference type="Gene3D" id="3.40.50.10540">
    <property type="entry name" value="Crotonobetainyl-coa:carnitine coa-transferase, domain 1"/>
    <property type="match status" value="1"/>
</dbReference>
<dbReference type="PANTHER" id="PTHR48207">
    <property type="entry name" value="SUCCINATE--HYDROXYMETHYLGLUTARATE COA-TRANSFERASE"/>
    <property type="match status" value="1"/>
</dbReference>
<gene>
    <name evidence="2" type="ORF">METZ01_LOCUS475491</name>
</gene>
<dbReference type="GO" id="GO:0008410">
    <property type="term" value="F:CoA-transferase activity"/>
    <property type="evidence" value="ECO:0007669"/>
    <property type="project" value="TreeGrafter"/>
</dbReference>
<evidence type="ECO:0000313" key="2">
    <source>
        <dbReference type="EMBL" id="SVE22637.1"/>
    </source>
</evidence>
<dbReference type="AlphaFoldDB" id="A0A383BR75"/>
<sequence length="61" mass="6380">MTDSAPSGGALGGMRILDFTHVFQGPVCTQLLADFGADVIKVERPGGGDWSRSWGPFVGDV</sequence>
<protein>
    <recommendedName>
        <fullName evidence="3">CoA transferase</fullName>
    </recommendedName>
</protein>
<proteinExistence type="predicted"/>
<dbReference type="InterPro" id="IPR050483">
    <property type="entry name" value="CoA-transferase_III_domain"/>
</dbReference>
<organism evidence="2">
    <name type="scientific">marine metagenome</name>
    <dbReference type="NCBI Taxonomy" id="408172"/>
    <lineage>
        <taxon>unclassified sequences</taxon>
        <taxon>metagenomes</taxon>
        <taxon>ecological metagenomes</taxon>
    </lineage>
</organism>
<name>A0A383BR75_9ZZZZ</name>
<accession>A0A383BR75</accession>
<feature type="non-terminal residue" evidence="2">
    <location>
        <position position="61"/>
    </location>
</feature>
<evidence type="ECO:0008006" key="3">
    <source>
        <dbReference type="Google" id="ProtNLM"/>
    </source>
</evidence>
<reference evidence="2" key="1">
    <citation type="submission" date="2018-05" db="EMBL/GenBank/DDBJ databases">
        <authorList>
            <person name="Lanie J.A."/>
            <person name="Ng W.-L."/>
            <person name="Kazmierczak K.M."/>
            <person name="Andrzejewski T.M."/>
            <person name="Davidsen T.M."/>
            <person name="Wayne K.J."/>
            <person name="Tettelin H."/>
            <person name="Glass J.I."/>
            <person name="Rusch D."/>
            <person name="Podicherti R."/>
            <person name="Tsui H.-C.T."/>
            <person name="Winkler M.E."/>
        </authorList>
    </citation>
    <scope>NUCLEOTIDE SEQUENCE</scope>
</reference>
<dbReference type="SUPFAM" id="SSF89796">
    <property type="entry name" value="CoA-transferase family III (CaiB/BaiF)"/>
    <property type="match status" value="1"/>
</dbReference>
<keyword evidence="1" id="KW-0808">Transferase</keyword>
<dbReference type="InterPro" id="IPR003673">
    <property type="entry name" value="CoA-Trfase_fam_III"/>
</dbReference>
<dbReference type="InterPro" id="IPR023606">
    <property type="entry name" value="CoA-Trfase_III_dom_1_sf"/>
</dbReference>
<dbReference type="EMBL" id="UINC01202702">
    <property type="protein sequence ID" value="SVE22637.1"/>
    <property type="molecule type" value="Genomic_DNA"/>
</dbReference>
<dbReference type="Pfam" id="PF02515">
    <property type="entry name" value="CoA_transf_3"/>
    <property type="match status" value="1"/>
</dbReference>
<evidence type="ECO:0000256" key="1">
    <source>
        <dbReference type="ARBA" id="ARBA00022679"/>
    </source>
</evidence>
<dbReference type="PANTHER" id="PTHR48207:SF3">
    <property type="entry name" value="SUCCINATE--HYDROXYMETHYLGLUTARATE COA-TRANSFERASE"/>
    <property type="match status" value="1"/>
</dbReference>